<reference evidence="7 8" key="1">
    <citation type="submission" date="2024-02" db="EMBL/GenBank/DDBJ databases">
        <authorList>
            <person name="Daric V."/>
            <person name="Darras S."/>
        </authorList>
    </citation>
    <scope>NUCLEOTIDE SEQUENCE [LARGE SCALE GENOMIC DNA]</scope>
</reference>
<dbReference type="PROSITE" id="PS50240">
    <property type="entry name" value="TRYPSIN_DOM"/>
    <property type="match status" value="1"/>
</dbReference>
<dbReference type="PROSITE" id="PS00134">
    <property type="entry name" value="TRYPSIN_HIS"/>
    <property type="match status" value="1"/>
</dbReference>
<evidence type="ECO:0000256" key="5">
    <source>
        <dbReference type="SAM" id="SignalP"/>
    </source>
</evidence>
<name>A0ABP0G2Q8_CLALP</name>
<dbReference type="CDD" id="cd00190">
    <property type="entry name" value="Tryp_SPc"/>
    <property type="match status" value="1"/>
</dbReference>
<evidence type="ECO:0000256" key="1">
    <source>
        <dbReference type="ARBA" id="ARBA00022670"/>
    </source>
</evidence>
<organism evidence="7 8">
    <name type="scientific">Clavelina lepadiformis</name>
    <name type="common">Light-bulb sea squirt</name>
    <name type="synonym">Ascidia lepadiformis</name>
    <dbReference type="NCBI Taxonomy" id="159417"/>
    <lineage>
        <taxon>Eukaryota</taxon>
        <taxon>Metazoa</taxon>
        <taxon>Chordata</taxon>
        <taxon>Tunicata</taxon>
        <taxon>Ascidiacea</taxon>
        <taxon>Aplousobranchia</taxon>
        <taxon>Clavelinidae</taxon>
        <taxon>Clavelina</taxon>
    </lineage>
</organism>
<keyword evidence="2 4" id="KW-0720">Serine protease</keyword>
<dbReference type="PROSITE" id="PS00135">
    <property type="entry name" value="TRYPSIN_SER"/>
    <property type="match status" value="1"/>
</dbReference>
<keyword evidence="5" id="KW-0732">Signal</keyword>
<feature type="signal peptide" evidence="5">
    <location>
        <begin position="1"/>
        <end position="38"/>
    </location>
</feature>
<evidence type="ECO:0000256" key="2">
    <source>
        <dbReference type="ARBA" id="ARBA00022825"/>
    </source>
</evidence>
<protein>
    <recommendedName>
        <fullName evidence="6">Peptidase S1 domain-containing protein</fullName>
    </recommendedName>
</protein>
<dbReference type="Proteomes" id="UP001642483">
    <property type="component" value="Unassembled WGS sequence"/>
</dbReference>
<keyword evidence="8" id="KW-1185">Reference proteome</keyword>
<evidence type="ECO:0000313" key="8">
    <source>
        <dbReference type="Proteomes" id="UP001642483"/>
    </source>
</evidence>
<gene>
    <name evidence="7" type="ORF">CVLEPA_LOCUS18032</name>
</gene>
<dbReference type="SUPFAM" id="SSF50494">
    <property type="entry name" value="Trypsin-like serine proteases"/>
    <property type="match status" value="1"/>
</dbReference>
<evidence type="ECO:0000259" key="6">
    <source>
        <dbReference type="PROSITE" id="PS50240"/>
    </source>
</evidence>
<dbReference type="InterPro" id="IPR043504">
    <property type="entry name" value="Peptidase_S1_PA_chymotrypsin"/>
</dbReference>
<dbReference type="InterPro" id="IPR018114">
    <property type="entry name" value="TRYPSIN_HIS"/>
</dbReference>
<dbReference type="InterPro" id="IPR001254">
    <property type="entry name" value="Trypsin_dom"/>
</dbReference>
<dbReference type="InterPro" id="IPR033116">
    <property type="entry name" value="TRYPSIN_SER"/>
</dbReference>
<evidence type="ECO:0000256" key="4">
    <source>
        <dbReference type="RuleBase" id="RU363034"/>
    </source>
</evidence>
<dbReference type="Gene3D" id="2.40.10.10">
    <property type="entry name" value="Trypsin-like serine proteases"/>
    <property type="match status" value="1"/>
</dbReference>
<keyword evidence="3" id="KW-1015">Disulfide bond</keyword>
<dbReference type="InterPro" id="IPR009003">
    <property type="entry name" value="Peptidase_S1_PA"/>
</dbReference>
<feature type="domain" description="Peptidase S1" evidence="6">
    <location>
        <begin position="54"/>
        <end position="312"/>
    </location>
</feature>
<dbReference type="SMART" id="SM00020">
    <property type="entry name" value="Tryp_SPc"/>
    <property type="match status" value="1"/>
</dbReference>
<dbReference type="PANTHER" id="PTHR24252">
    <property type="entry name" value="ACROSIN-RELATED"/>
    <property type="match status" value="1"/>
</dbReference>
<dbReference type="PANTHER" id="PTHR24252:SF7">
    <property type="entry name" value="HYALIN"/>
    <property type="match status" value="1"/>
</dbReference>
<evidence type="ECO:0000256" key="3">
    <source>
        <dbReference type="ARBA" id="ARBA00023157"/>
    </source>
</evidence>
<evidence type="ECO:0000313" key="7">
    <source>
        <dbReference type="EMBL" id="CAK8686123.1"/>
    </source>
</evidence>
<proteinExistence type="predicted"/>
<dbReference type="Pfam" id="PF00089">
    <property type="entry name" value="Trypsin"/>
    <property type="match status" value="1"/>
</dbReference>
<feature type="chain" id="PRO_5045788783" description="Peptidase S1 domain-containing protein" evidence="5">
    <location>
        <begin position="39"/>
        <end position="351"/>
    </location>
</feature>
<comment type="caution">
    <text evidence="7">The sequence shown here is derived from an EMBL/GenBank/DDBJ whole genome shotgun (WGS) entry which is preliminary data.</text>
</comment>
<keyword evidence="4" id="KW-0378">Hydrolase</keyword>
<dbReference type="PRINTS" id="PR00722">
    <property type="entry name" value="CHYMOTRYPSIN"/>
</dbReference>
<keyword evidence="1 4" id="KW-0645">Protease</keyword>
<sequence length="351" mass="39580">MTKTLRRGHFIKRMNFTKRSMMFFCWFVILEYFEATGAQKVECGRSASNPSLRIVGGSEAAPKAWPWIVSFRTSGSGERASSRKRGHVCGGVLIDLEWVLTAAHCLDNANAPNSFPETVPSDWRIIAGMHNRDPSSPDANNWQERGVKRFIPHPQFRDLTYTAYNDIALIQLDAPVDFNTFVRPICLPNRRITGPGWNGCYTAGWGTTSEDGDYYSLTLRDVQIPIINFWSCRIRYGAAYNSHQHLCGGDWFYGSKDSCKGDSGGPLACQLEDGSWYVAGIVSWGVGCGRPGTPGMYTNVRRYEDWILFVLLSHSPQTARQYQLAVLRSRSRRDVEETPPFINRLLKSRGL</sequence>
<dbReference type="EMBL" id="CAWYQH010000101">
    <property type="protein sequence ID" value="CAK8686123.1"/>
    <property type="molecule type" value="Genomic_DNA"/>
</dbReference>
<accession>A0ABP0G2Q8</accession>
<dbReference type="InterPro" id="IPR001314">
    <property type="entry name" value="Peptidase_S1A"/>
</dbReference>